<dbReference type="Proteomes" id="UP001497382">
    <property type="component" value="Unassembled WGS sequence"/>
</dbReference>
<dbReference type="EMBL" id="CAXIEN010000196">
    <property type="protein sequence ID" value="CAL1285914.1"/>
    <property type="molecule type" value="Genomic_DNA"/>
</dbReference>
<evidence type="ECO:0000256" key="1">
    <source>
        <dbReference type="SAM" id="Phobius"/>
    </source>
</evidence>
<keyword evidence="1" id="KW-0812">Transmembrane</keyword>
<dbReference type="AlphaFoldDB" id="A0AAV2ARP3"/>
<protein>
    <submittedName>
        <fullName evidence="2">Uncharacterized protein</fullName>
    </submittedName>
</protein>
<comment type="caution">
    <text evidence="2">The sequence shown here is derived from an EMBL/GenBank/DDBJ whole genome shotgun (WGS) entry which is preliminary data.</text>
</comment>
<name>A0AAV2ARP3_9ARAC</name>
<keyword evidence="1" id="KW-0472">Membrane</keyword>
<gene>
    <name evidence="2" type="ORF">LARSCL_LOCUS13980</name>
</gene>
<accession>A0AAV2ARP3</accession>
<evidence type="ECO:0000313" key="3">
    <source>
        <dbReference type="Proteomes" id="UP001497382"/>
    </source>
</evidence>
<feature type="transmembrane region" description="Helical" evidence="1">
    <location>
        <begin position="12"/>
        <end position="36"/>
    </location>
</feature>
<proteinExistence type="predicted"/>
<sequence>MESGSGLSRSPALICKGFLLSVSMFVGFFGVFFSIWKDMHYAVPSFIFLEMFSFDRNYEHHPAKHVRSSHERKPLHEVLPRQTHLRSRLCVHRLRLHSCVRRLLADPGCEGGRRIRDPERRKLFCLRALSRLQSVVRAAHLREQEVHRNV</sequence>
<organism evidence="2 3">
    <name type="scientific">Larinioides sclopetarius</name>
    <dbReference type="NCBI Taxonomy" id="280406"/>
    <lineage>
        <taxon>Eukaryota</taxon>
        <taxon>Metazoa</taxon>
        <taxon>Ecdysozoa</taxon>
        <taxon>Arthropoda</taxon>
        <taxon>Chelicerata</taxon>
        <taxon>Arachnida</taxon>
        <taxon>Araneae</taxon>
        <taxon>Araneomorphae</taxon>
        <taxon>Entelegynae</taxon>
        <taxon>Araneoidea</taxon>
        <taxon>Araneidae</taxon>
        <taxon>Larinioides</taxon>
    </lineage>
</organism>
<keyword evidence="1" id="KW-1133">Transmembrane helix</keyword>
<reference evidence="2 3" key="1">
    <citation type="submission" date="2024-04" db="EMBL/GenBank/DDBJ databases">
        <authorList>
            <person name="Rising A."/>
            <person name="Reimegard J."/>
            <person name="Sonavane S."/>
            <person name="Akerstrom W."/>
            <person name="Nylinder S."/>
            <person name="Hedman E."/>
            <person name="Kallberg Y."/>
        </authorList>
    </citation>
    <scope>NUCLEOTIDE SEQUENCE [LARGE SCALE GENOMIC DNA]</scope>
</reference>
<keyword evidence="3" id="KW-1185">Reference proteome</keyword>
<evidence type="ECO:0000313" key="2">
    <source>
        <dbReference type="EMBL" id="CAL1285914.1"/>
    </source>
</evidence>